<name>A0A2T1DUN9_9CYAN</name>
<dbReference type="SUPFAM" id="SSF50118">
    <property type="entry name" value="Cell growth inhibitor/plasmid maintenance toxic component"/>
    <property type="match status" value="1"/>
</dbReference>
<dbReference type="GO" id="GO:0003677">
    <property type="term" value="F:DNA binding"/>
    <property type="evidence" value="ECO:0007669"/>
    <property type="project" value="InterPro"/>
</dbReference>
<dbReference type="RefSeq" id="WP_106260290.1">
    <property type="nucleotide sequence ID" value="NZ_CAWNSW010000069.1"/>
</dbReference>
<reference evidence="3 4" key="2">
    <citation type="submission" date="2018-03" db="EMBL/GenBank/DDBJ databases">
        <title>The ancient ancestry and fast evolution of plastids.</title>
        <authorList>
            <person name="Moore K.R."/>
            <person name="Magnabosco C."/>
            <person name="Momper L."/>
            <person name="Gold D.A."/>
            <person name="Bosak T."/>
            <person name="Fournier G.P."/>
        </authorList>
    </citation>
    <scope>NUCLEOTIDE SEQUENCE [LARGE SCALE GENOMIC DNA]</scope>
    <source>
        <strain evidence="3 4">ULC18</strain>
    </source>
</reference>
<comment type="caution">
    <text evidence="3">The sequence shown here is derived from an EMBL/GenBank/DDBJ whole genome shotgun (WGS) entry which is preliminary data.</text>
</comment>
<accession>A0A2T1DUN9</accession>
<evidence type="ECO:0000256" key="2">
    <source>
        <dbReference type="ARBA" id="ARBA00022649"/>
    </source>
</evidence>
<dbReference type="Gene3D" id="2.30.30.110">
    <property type="match status" value="1"/>
</dbReference>
<dbReference type="Pfam" id="PF02452">
    <property type="entry name" value="PemK_toxin"/>
    <property type="match status" value="1"/>
</dbReference>
<comment type="similarity">
    <text evidence="1">Belongs to the PemK/MazF family.</text>
</comment>
<dbReference type="OrthoDB" id="129822at2"/>
<dbReference type="InterPro" id="IPR011067">
    <property type="entry name" value="Plasmid_toxin/cell-grow_inhib"/>
</dbReference>
<protein>
    <submittedName>
        <fullName evidence="3">Growth inhibitor PemK</fullName>
    </submittedName>
</protein>
<evidence type="ECO:0000313" key="3">
    <source>
        <dbReference type="EMBL" id="PSB24207.1"/>
    </source>
</evidence>
<gene>
    <name evidence="3" type="ORF">C7B82_28005</name>
</gene>
<keyword evidence="2" id="KW-1277">Toxin-antitoxin system</keyword>
<organism evidence="3 4">
    <name type="scientific">Stenomitos frigidus ULC18</name>
    <dbReference type="NCBI Taxonomy" id="2107698"/>
    <lineage>
        <taxon>Bacteria</taxon>
        <taxon>Bacillati</taxon>
        <taxon>Cyanobacteriota</taxon>
        <taxon>Cyanophyceae</taxon>
        <taxon>Leptolyngbyales</taxon>
        <taxon>Leptolyngbyaceae</taxon>
        <taxon>Stenomitos</taxon>
    </lineage>
</organism>
<keyword evidence="4" id="KW-1185">Reference proteome</keyword>
<sequence length="110" mass="12059">MAAFVKGDVVVLPFPFSDLTNAKKRPALVLAALTRNDFILCLMTSQAANDAYTTLIESSDFETGSLNKTSYAKSNRVFTANEQLIAYKAGKLTPERTNEVIAKLITILQQ</sequence>
<dbReference type="InterPro" id="IPR003477">
    <property type="entry name" value="PemK-like"/>
</dbReference>
<dbReference type="AlphaFoldDB" id="A0A2T1DUN9"/>
<evidence type="ECO:0000313" key="4">
    <source>
        <dbReference type="Proteomes" id="UP000239576"/>
    </source>
</evidence>
<dbReference type="Proteomes" id="UP000239576">
    <property type="component" value="Unassembled WGS sequence"/>
</dbReference>
<evidence type="ECO:0000256" key="1">
    <source>
        <dbReference type="ARBA" id="ARBA00007521"/>
    </source>
</evidence>
<reference evidence="4" key="1">
    <citation type="submission" date="2018-02" db="EMBL/GenBank/DDBJ databases">
        <authorList>
            <person name="Moore K."/>
            <person name="Momper L."/>
        </authorList>
    </citation>
    <scope>NUCLEOTIDE SEQUENCE [LARGE SCALE GENOMIC DNA]</scope>
    <source>
        <strain evidence="4">ULC18</strain>
    </source>
</reference>
<proteinExistence type="inferred from homology"/>
<dbReference type="EMBL" id="PVWK01000151">
    <property type="protein sequence ID" value="PSB24207.1"/>
    <property type="molecule type" value="Genomic_DNA"/>
</dbReference>